<name>A0A2N5M8D4_9BACI</name>
<keyword evidence="10" id="KW-1185">Reference proteome</keyword>
<feature type="transmembrane region" description="Helical" evidence="7">
    <location>
        <begin position="347"/>
        <end position="363"/>
    </location>
</feature>
<reference evidence="9 10" key="1">
    <citation type="submission" date="2017-11" db="EMBL/GenBank/DDBJ databases">
        <title>Comparitive Functional Genomics of Dry Heat Resistant strains isolated from the Viking Spacecraft.</title>
        <authorList>
            <person name="Seuylemezian A."/>
            <person name="Cooper K."/>
            <person name="Vaishampayan P."/>
        </authorList>
    </citation>
    <scope>NUCLEOTIDE SEQUENCE [LARGE SCALE GENOMIC DNA]</scope>
    <source>
        <strain evidence="9 10">V1-29</strain>
    </source>
</reference>
<dbReference type="InterPro" id="IPR001958">
    <property type="entry name" value="Tet-R_TetA/multi-R_MdtG-like"/>
</dbReference>
<evidence type="ECO:0000256" key="4">
    <source>
        <dbReference type="ARBA" id="ARBA00022692"/>
    </source>
</evidence>
<keyword evidence="5 7" id="KW-1133">Transmembrane helix</keyword>
<feature type="transmembrane region" description="Helical" evidence="7">
    <location>
        <begin position="163"/>
        <end position="183"/>
    </location>
</feature>
<keyword evidence="4 7" id="KW-0812">Transmembrane</keyword>
<dbReference type="PROSITE" id="PS50850">
    <property type="entry name" value="MFS"/>
    <property type="match status" value="1"/>
</dbReference>
<feature type="transmembrane region" description="Helical" evidence="7">
    <location>
        <begin position="247"/>
        <end position="267"/>
    </location>
</feature>
<dbReference type="PRINTS" id="PR01035">
    <property type="entry name" value="TCRTETA"/>
</dbReference>
<keyword evidence="6 7" id="KW-0472">Membrane</keyword>
<dbReference type="Gene3D" id="1.20.1250.20">
    <property type="entry name" value="MFS general substrate transporter like domains"/>
    <property type="match status" value="2"/>
</dbReference>
<dbReference type="AlphaFoldDB" id="A0A2N5M8D4"/>
<evidence type="ECO:0000313" key="9">
    <source>
        <dbReference type="EMBL" id="PLT30641.1"/>
    </source>
</evidence>
<accession>A0A2N5M8D4</accession>
<feature type="domain" description="Major facilitator superfamily (MFS) profile" evidence="8">
    <location>
        <begin position="7"/>
        <end position="391"/>
    </location>
</feature>
<feature type="transmembrane region" description="Helical" evidence="7">
    <location>
        <begin position="76"/>
        <end position="95"/>
    </location>
</feature>
<feature type="transmembrane region" description="Helical" evidence="7">
    <location>
        <begin position="279"/>
        <end position="297"/>
    </location>
</feature>
<dbReference type="PANTHER" id="PTHR43414:SF6">
    <property type="entry name" value="MULTIDRUG RESISTANCE PROTEIN MDTG"/>
    <property type="match status" value="1"/>
</dbReference>
<dbReference type="EMBL" id="PGUY01000019">
    <property type="protein sequence ID" value="PLT30641.1"/>
    <property type="molecule type" value="Genomic_DNA"/>
</dbReference>
<evidence type="ECO:0000313" key="10">
    <source>
        <dbReference type="Proteomes" id="UP000234748"/>
    </source>
</evidence>
<evidence type="ECO:0000256" key="3">
    <source>
        <dbReference type="ARBA" id="ARBA00022475"/>
    </source>
</evidence>
<feature type="transmembrane region" description="Helical" evidence="7">
    <location>
        <begin position="44"/>
        <end position="64"/>
    </location>
</feature>
<dbReference type="InterPro" id="IPR036259">
    <property type="entry name" value="MFS_trans_sf"/>
</dbReference>
<dbReference type="Pfam" id="PF07690">
    <property type="entry name" value="MFS_1"/>
    <property type="match status" value="1"/>
</dbReference>
<feature type="transmembrane region" description="Helical" evidence="7">
    <location>
        <begin position="130"/>
        <end position="151"/>
    </location>
</feature>
<organism evidence="9 10">
    <name type="scientific">Peribacillus deserti</name>
    <dbReference type="NCBI Taxonomy" id="673318"/>
    <lineage>
        <taxon>Bacteria</taxon>
        <taxon>Bacillati</taxon>
        <taxon>Bacillota</taxon>
        <taxon>Bacilli</taxon>
        <taxon>Bacillales</taxon>
        <taxon>Bacillaceae</taxon>
        <taxon>Peribacillus</taxon>
    </lineage>
</organism>
<dbReference type="PANTHER" id="PTHR43414">
    <property type="entry name" value="MULTIDRUG RESISTANCE PROTEIN MDTG"/>
    <property type="match status" value="1"/>
</dbReference>
<dbReference type="RefSeq" id="WP_101640909.1">
    <property type="nucleotide sequence ID" value="NZ_PGUY01000019.1"/>
</dbReference>
<comment type="caution">
    <text evidence="9">The sequence shown here is derived from an EMBL/GenBank/DDBJ whole genome shotgun (WGS) entry which is preliminary data.</text>
</comment>
<evidence type="ECO:0000256" key="5">
    <source>
        <dbReference type="ARBA" id="ARBA00022989"/>
    </source>
</evidence>
<feature type="transmembrane region" description="Helical" evidence="7">
    <location>
        <begin position="101"/>
        <end position="123"/>
    </location>
</feature>
<comment type="subcellular location">
    <subcellularLocation>
        <location evidence="1">Cell membrane</location>
        <topology evidence="1">Multi-pass membrane protein</topology>
    </subcellularLocation>
</comment>
<evidence type="ECO:0000256" key="2">
    <source>
        <dbReference type="ARBA" id="ARBA00022448"/>
    </source>
</evidence>
<evidence type="ECO:0000259" key="8">
    <source>
        <dbReference type="PROSITE" id="PS50850"/>
    </source>
</evidence>
<dbReference type="InterPro" id="IPR011701">
    <property type="entry name" value="MFS"/>
</dbReference>
<protein>
    <submittedName>
        <fullName evidence="9">MFS transporter</fullName>
    </submittedName>
</protein>
<feature type="transmembrane region" description="Helical" evidence="7">
    <location>
        <begin position="204"/>
        <end position="227"/>
    </location>
</feature>
<feature type="transmembrane region" description="Helical" evidence="7">
    <location>
        <begin position="9"/>
        <end position="32"/>
    </location>
</feature>
<keyword evidence="3" id="KW-1003">Cell membrane</keyword>
<keyword evidence="2" id="KW-0813">Transport</keyword>
<proteinExistence type="predicted"/>
<gene>
    <name evidence="9" type="ORF">CUU66_06710</name>
</gene>
<evidence type="ECO:0000256" key="7">
    <source>
        <dbReference type="SAM" id="Phobius"/>
    </source>
</evidence>
<dbReference type="OrthoDB" id="65739at2"/>
<dbReference type="InterPro" id="IPR020846">
    <property type="entry name" value="MFS_dom"/>
</dbReference>
<sequence length="402" mass="43293">METWKKNLWVLWFGVFITSASFSMVIPFLPLFLLQIGVHEHTEIWSGVTFSAAFLAGAVSAPFWGSLADRFGRKPMIIRAGFFLFVIYTLMAFVSNPYEMLGLRIAQGLLTGFIPGAIALIGTNTPEKKVGYALATISTGTASGGIIGPMLGGGIADLVGYRWSFASGGTLVLISTLLVLLMVKEEKFVPSKERKSFRKDIREAVTNQPFMLVLLITMMAACSVMILEPVLPLYITGLSGSSGSSSFVTGMIFSIPGIASILVGPFWGKLSDKVGFRSVLLIGLLGGGLGSIAQLLLHDIWGFSIMRFLFGLCFCAVFPALNGLIVKLTSPETRGRAFGLSQTSNQLGGMLGPILGGLIGGFFSLHTVFLFTGLILLIATGMAFRFTKKQRDSRTYKKAEGM</sequence>
<feature type="transmembrane region" description="Helical" evidence="7">
    <location>
        <begin position="369"/>
        <end position="387"/>
    </location>
</feature>
<evidence type="ECO:0000256" key="6">
    <source>
        <dbReference type="ARBA" id="ARBA00023136"/>
    </source>
</evidence>
<dbReference type="Proteomes" id="UP000234748">
    <property type="component" value="Unassembled WGS sequence"/>
</dbReference>
<dbReference type="GO" id="GO:0005886">
    <property type="term" value="C:plasma membrane"/>
    <property type="evidence" value="ECO:0007669"/>
    <property type="project" value="UniProtKB-SubCell"/>
</dbReference>
<dbReference type="SUPFAM" id="SSF103473">
    <property type="entry name" value="MFS general substrate transporter"/>
    <property type="match status" value="1"/>
</dbReference>
<dbReference type="GO" id="GO:0022857">
    <property type="term" value="F:transmembrane transporter activity"/>
    <property type="evidence" value="ECO:0007669"/>
    <property type="project" value="InterPro"/>
</dbReference>
<feature type="transmembrane region" description="Helical" evidence="7">
    <location>
        <begin position="303"/>
        <end position="326"/>
    </location>
</feature>
<evidence type="ECO:0000256" key="1">
    <source>
        <dbReference type="ARBA" id="ARBA00004651"/>
    </source>
</evidence>